<accession>A0ABS2SUB7</accession>
<gene>
    <name evidence="1" type="ORF">JOC54_002395</name>
</gene>
<keyword evidence="2" id="KW-1185">Reference proteome</keyword>
<protein>
    <submittedName>
        <fullName evidence="1">Uncharacterized protein</fullName>
    </submittedName>
</protein>
<comment type="caution">
    <text evidence="1">The sequence shown here is derived from an EMBL/GenBank/DDBJ whole genome shotgun (WGS) entry which is preliminary data.</text>
</comment>
<name>A0ABS2SUB7_9BACI</name>
<evidence type="ECO:0000313" key="2">
    <source>
        <dbReference type="Proteomes" id="UP001179280"/>
    </source>
</evidence>
<reference evidence="1" key="1">
    <citation type="submission" date="2021-01" db="EMBL/GenBank/DDBJ databases">
        <title>Genomic Encyclopedia of Type Strains, Phase IV (KMG-IV): sequencing the most valuable type-strain genomes for metagenomic binning, comparative biology and taxonomic classification.</title>
        <authorList>
            <person name="Goeker M."/>
        </authorList>
    </citation>
    <scope>NUCLEOTIDE SEQUENCE</scope>
    <source>
        <strain evidence="1">DSM 21943</strain>
    </source>
</reference>
<proteinExistence type="predicted"/>
<organism evidence="1 2">
    <name type="scientific">Shouchella xiaoxiensis</name>
    <dbReference type="NCBI Taxonomy" id="766895"/>
    <lineage>
        <taxon>Bacteria</taxon>
        <taxon>Bacillati</taxon>
        <taxon>Bacillota</taxon>
        <taxon>Bacilli</taxon>
        <taxon>Bacillales</taxon>
        <taxon>Bacillaceae</taxon>
        <taxon>Shouchella</taxon>
    </lineage>
</organism>
<evidence type="ECO:0000313" key="1">
    <source>
        <dbReference type="EMBL" id="MBM7839125.1"/>
    </source>
</evidence>
<dbReference type="EMBL" id="JAFBCV010000006">
    <property type="protein sequence ID" value="MBM7839125.1"/>
    <property type="molecule type" value="Genomic_DNA"/>
</dbReference>
<sequence>MEHGLSTNKAISTFQYLINPVFHKLSGCHCNRNIIRIIKKSEIELTKVERHMSGIINLIWAKPVK</sequence>
<dbReference type="Proteomes" id="UP001179280">
    <property type="component" value="Unassembled WGS sequence"/>
</dbReference>